<sequence length="188" mass="22401">MKEIIKNQTIYYESINVPENISVLKYLRESEHSFNLRYVSFDTFAKLKSAKGIIYLKDRKLLAGCSDIKGNDFKSSGGLKVSDPNKNIVGSFIIQNDRIIYDARCPFYEERDSFVYTNGREFYTTMSMKEILFEELEIKIQYLIYLGNRLENKRFVDDFEEVSRKEFLEYITDKEKGRLILKKMRKYY</sequence>
<reference evidence="1" key="1">
    <citation type="submission" date="2020-10" db="EMBL/GenBank/DDBJ databases">
        <authorList>
            <person name="Gilroy R."/>
        </authorList>
    </citation>
    <scope>NUCLEOTIDE SEQUENCE</scope>
    <source>
        <strain evidence="1">CHK184-20233</strain>
    </source>
</reference>
<gene>
    <name evidence="1" type="ORF">IAB38_02015</name>
</gene>
<reference evidence="1" key="2">
    <citation type="journal article" date="2021" name="PeerJ">
        <title>Extensive microbial diversity within the chicken gut microbiome revealed by metagenomics and culture.</title>
        <authorList>
            <person name="Gilroy R."/>
            <person name="Ravi A."/>
            <person name="Getino M."/>
            <person name="Pursley I."/>
            <person name="Horton D.L."/>
            <person name="Alikhan N.F."/>
            <person name="Baker D."/>
            <person name="Gharbi K."/>
            <person name="Hall N."/>
            <person name="Watson M."/>
            <person name="Adriaenssens E.M."/>
            <person name="Foster-Nyarko E."/>
            <person name="Jarju S."/>
            <person name="Secka A."/>
            <person name="Antonio M."/>
            <person name="Oren A."/>
            <person name="Chaudhuri R.R."/>
            <person name="La Ragione R."/>
            <person name="Hildebrand F."/>
            <person name="Pallen M.J."/>
        </authorList>
    </citation>
    <scope>NUCLEOTIDE SEQUENCE</scope>
    <source>
        <strain evidence="1">CHK184-20233</strain>
    </source>
</reference>
<dbReference type="AlphaFoldDB" id="A0A9D1DTR8"/>
<evidence type="ECO:0000313" key="2">
    <source>
        <dbReference type="Proteomes" id="UP000824232"/>
    </source>
</evidence>
<dbReference type="EMBL" id="DVHC01000023">
    <property type="protein sequence ID" value="HIR58802.1"/>
    <property type="molecule type" value="Genomic_DNA"/>
</dbReference>
<organism evidence="1 2">
    <name type="scientific">Candidatus Onthousia excrementipullorum</name>
    <dbReference type="NCBI Taxonomy" id="2840884"/>
    <lineage>
        <taxon>Bacteria</taxon>
        <taxon>Bacillati</taxon>
        <taxon>Bacillota</taxon>
        <taxon>Bacilli</taxon>
        <taxon>Candidatus Onthousia</taxon>
    </lineage>
</organism>
<protein>
    <submittedName>
        <fullName evidence="1">Uncharacterized protein</fullName>
    </submittedName>
</protein>
<accession>A0A9D1DTR8</accession>
<evidence type="ECO:0000313" key="1">
    <source>
        <dbReference type="EMBL" id="HIR58802.1"/>
    </source>
</evidence>
<comment type="caution">
    <text evidence="1">The sequence shown here is derived from an EMBL/GenBank/DDBJ whole genome shotgun (WGS) entry which is preliminary data.</text>
</comment>
<dbReference type="Proteomes" id="UP000824232">
    <property type="component" value="Unassembled WGS sequence"/>
</dbReference>
<name>A0A9D1DTR8_9FIRM</name>
<proteinExistence type="predicted"/>